<accession>A0A1Q9E8Z1</accession>
<feature type="compositionally biased region" description="Low complexity" evidence="1">
    <location>
        <begin position="818"/>
        <end position="862"/>
    </location>
</feature>
<evidence type="ECO:0000313" key="3">
    <source>
        <dbReference type="Proteomes" id="UP000186817"/>
    </source>
</evidence>
<feature type="region of interest" description="Disordered" evidence="1">
    <location>
        <begin position="673"/>
        <end position="704"/>
    </location>
</feature>
<evidence type="ECO:0000313" key="2">
    <source>
        <dbReference type="EMBL" id="OLQ03883.1"/>
    </source>
</evidence>
<name>A0A1Q9E8Z1_SYMMI</name>
<reference evidence="2 3" key="1">
    <citation type="submission" date="2016-02" db="EMBL/GenBank/DDBJ databases">
        <title>Genome analysis of coral dinoflagellate symbionts highlights evolutionary adaptations to a symbiotic lifestyle.</title>
        <authorList>
            <person name="Aranda M."/>
            <person name="Li Y."/>
            <person name="Liew Y.J."/>
            <person name="Baumgarten S."/>
            <person name="Simakov O."/>
            <person name="Wilson M."/>
            <person name="Piel J."/>
            <person name="Ashoor H."/>
            <person name="Bougouffa S."/>
            <person name="Bajic V.B."/>
            <person name="Ryu T."/>
            <person name="Ravasi T."/>
            <person name="Bayer T."/>
            <person name="Micklem G."/>
            <person name="Kim H."/>
            <person name="Bhak J."/>
            <person name="Lajeunesse T.C."/>
            <person name="Voolstra C.R."/>
        </authorList>
    </citation>
    <scope>NUCLEOTIDE SEQUENCE [LARGE SCALE GENOMIC DNA]</scope>
    <source>
        <strain evidence="2 3">CCMP2467</strain>
    </source>
</reference>
<feature type="region of interest" description="Disordered" evidence="1">
    <location>
        <begin position="1143"/>
        <end position="1166"/>
    </location>
</feature>
<proteinExistence type="predicted"/>
<dbReference type="OrthoDB" id="427502at2759"/>
<feature type="region of interest" description="Disordered" evidence="1">
    <location>
        <begin position="798"/>
        <end position="862"/>
    </location>
</feature>
<evidence type="ECO:0000256" key="1">
    <source>
        <dbReference type="SAM" id="MobiDB-lite"/>
    </source>
</evidence>
<dbReference type="Proteomes" id="UP000186817">
    <property type="component" value="Unassembled WGS sequence"/>
</dbReference>
<feature type="region of interest" description="Disordered" evidence="1">
    <location>
        <begin position="564"/>
        <end position="584"/>
    </location>
</feature>
<protein>
    <submittedName>
        <fullName evidence="2">Uncharacterized protein</fullName>
    </submittedName>
</protein>
<feature type="region of interest" description="Disordered" evidence="1">
    <location>
        <begin position="483"/>
        <end position="506"/>
    </location>
</feature>
<feature type="region of interest" description="Disordered" evidence="1">
    <location>
        <begin position="1701"/>
        <end position="1784"/>
    </location>
</feature>
<keyword evidence="3" id="KW-1185">Reference proteome</keyword>
<feature type="compositionally biased region" description="Acidic residues" evidence="1">
    <location>
        <begin position="885"/>
        <end position="899"/>
    </location>
</feature>
<organism evidence="2 3">
    <name type="scientific">Symbiodinium microadriaticum</name>
    <name type="common">Dinoflagellate</name>
    <name type="synonym">Zooxanthella microadriatica</name>
    <dbReference type="NCBI Taxonomy" id="2951"/>
    <lineage>
        <taxon>Eukaryota</taxon>
        <taxon>Sar</taxon>
        <taxon>Alveolata</taxon>
        <taxon>Dinophyceae</taxon>
        <taxon>Suessiales</taxon>
        <taxon>Symbiodiniaceae</taxon>
        <taxon>Symbiodinium</taxon>
    </lineage>
</organism>
<feature type="compositionally biased region" description="Low complexity" evidence="1">
    <location>
        <begin position="1713"/>
        <end position="1764"/>
    </location>
</feature>
<gene>
    <name evidence="2" type="ORF">AK812_SmicGene13125</name>
</gene>
<dbReference type="EMBL" id="LSRX01000224">
    <property type="protein sequence ID" value="OLQ03883.1"/>
    <property type="molecule type" value="Genomic_DNA"/>
</dbReference>
<feature type="compositionally biased region" description="Basic and acidic residues" evidence="1">
    <location>
        <begin position="1143"/>
        <end position="1154"/>
    </location>
</feature>
<sequence length="1873" mass="204092">MDASASLATDVCIVTLHDCPLPVYKRPGEVQHKWSLPNVLEAVYPTAKPSKRKEKWDEHRDGVIAMHEIMWPGVVVPMPKRLDIDDTDLVLCITTSVFVALLTWGYMTGKRAPEARELCGHLLHDLLRMCCETADGFPVTFPAVGLDGSGMVRTQTIDGSMVINCWTTGMLNAVSLLWDRDILDDKKIYPKSTRTRTTVSDYVLWALEPVPQNSKDKSVRDCKERLAPSALVILTHAALHMETVVLPAASAAADDPENDRRFAVLQAPRAKRRRLATVSLNSVAAQASEKLFAGMERWAQKAISASSLTTALRAAQLAFKMCVAYVLRARLEFEGYKHFTATGQPTEVFCLYNQQLALGAFAPAVAFTSEFVAPVNRPTSYRLVNAECHRHARDLKVDAIEELLGAHYLMHQLQVSPADTGRYLFDVHEAYAQGQADLTYLLNEREEEQRAAFEKLYASRFHPYVQAKLWKTVDPEQEEMAAKAKTAAPAPRPKAKATVTTPPTTKAAVPVAVRPVPAPAAPPPKVATAPRPTMAVPVPKAVKAVAVSTRAVVTPAFDPRSVAAAAKAPTPAPAPQPIPPEEPGIALQSSHLEVVQSAQDATLVEWLNFLAPNQLTLMTALTMMTMMRFDKGECMDCLRAEYDRLGRPMEQLQYTPAQARDHVLRLMTAAPGTDPAAAGTNGLGDGSEAMVAVDPEPNPDPEPVDDQSYEARFVAGSWQLVHLDADGEIAGTVSLPALEPTGAGFWQIVQTDTGPVAWQGGDQEGLPCSGLFPTATGAGPVASGTGGTGEAGPALLPGMTMRLPDEVPKAGQAAPTIPGEAESSPPSPKAASAGDGSGTTTGPAENTVPDAAPEPAATTEAVDDTLQQVEAELEQQLLENDADDDLAAEEPEEEEEEAPQLESAVDSAEGESSKDDFGMICPAGAALNEFVLSADTEHLEDVRRIFNNTMGDMVYATLQVLQHSLKLLAGIALEDFVPSEEYCKMLRGPMDSETLKNIELPPLNERFILKVVAKLHEVLVTDLVEVSDEEARQWRAWNLLFSVLDTRGYAHADFAHPLWNDWRRSLKNVNLLGVLLKCTGIINYGAGPYRSGHRRITLKQGATQLMKAADDDFMAALTERVLFDRGWDVGTRVLTKDEFMASRAEQVPRGRDDASPPDQAENAAPDQDVNSKAAFNLLRQQFASTDAMIEAFLKDHGLHLKMRALIFTGRVLQSEYAAGLETHKEGQLAMLRWQAERSCGSWFQVVCRLFDLLRAPAILKSLELTPCDPSSEPASLHSAGLGQDIEISESMWDLVTELASARCWSQLHHSLCFPNCFVRVFAEGRDKTRSASTLRRLVEGLSRVDAARRQLRPGRESLLPLVQELADDIATMDWVLTREMIVELEKCNYDLDDQGLREMAFAVHASSAETKNMCENSFNWLADTNKRQSVANKMSQETKYMGRGVTKAKIKKWRPAGYQSQRRSAAAMAFIMQHTTSDGDLDVDALRRCLLLKGHVYQRSDIGSYILCLGFMKYACLGIHLEAVQCMGEVYLQPSVSDSIYPTFVFNGFAGSDSTWRHVPTTVVPPACAPRNAIMLKRKGPTTEAPLKSALMHGVFLTREQVVLCMQSENIDLPEKGSGSGANGRVVKIDLVNKLLAGIFGDSLSEAQLARIRKGLAAEAAPADDDSFDDGSCPLEILQLLSTMDDDNKDAFKEVKRQAADMLEERSRKQQTRSARAAAAQDASAADGAAEVDPPAPAPGGAAEIDPPAPGGAAENNAGGDAVGPARVHEGSAAPRPRATRKLTPESLKMLLPPMEEAIYLKWKSGSHSVQVEFYGYLAGTPPGVQRTKQASWPMNAGVDAQVRACRTVFDFVHEMYHTHFTETTGYSSEWPK</sequence>
<feature type="region of interest" description="Disordered" evidence="1">
    <location>
        <begin position="885"/>
        <end position="916"/>
    </location>
</feature>
<feature type="compositionally biased region" description="Pro residues" evidence="1">
    <location>
        <begin position="570"/>
        <end position="582"/>
    </location>
</feature>
<comment type="caution">
    <text evidence="2">The sequence shown here is derived from an EMBL/GenBank/DDBJ whole genome shotgun (WGS) entry which is preliminary data.</text>
</comment>
<feature type="compositionally biased region" description="Low complexity" evidence="1">
    <location>
        <begin position="496"/>
        <end position="506"/>
    </location>
</feature>